<evidence type="ECO:0000256" key="6">
    <source>
        <dbReference type="SAM" id="MobiDB-lite"/>
    </source>
</evidence>
<gene>
    <name evidence="8" type="ORF">MCOS_LOCUS2821</name>
</gene>
<evidence type="ECO:0000259" key="7">
    <source>
        <dbReference type="PROSITE" id="PS51192"/>
    </source>
</evidence>
<dbReference type="InterPro" id="IPR002110">
    <property type="entry name" value="Ankyrin_rpt"/>
</dbReference>
<sequence>SREERQKCTTGRLIGAVPQVPSAPVKAIQEKSRSLHNPFVWGGTHVIPIRMEQLKVTKIINDNRISIIAGPRGCGKSTQVPQILLEDCYSRSQRCRAICTQPRRLSAHANADRVAYERGEIVGQSVGYQIRLESKVSPKTVLTFCTHGVLLRTIYADPTLLNATTHIIVDELDEEDLFSRQLTLEGREIPLPISTDPSKHTCNLLLGTLHRILPQYPHLKLVLIVNLKATSSILSGGRNLQWSTHLEDSAETSSSTIYRNIENLIWTLWENLVLRKTYQKMYEDTSPDIDAKPLISDLLQSISVEWIPVDYRHSETGITPLMLFSAAGQIEVVERLLNFGADVFDRVPLPRAALPSALVTIGTDLAAPTQSVPMVGANAFDLARLYGHAHVADLLKSYMATRSLDNSLDDWEGNLLRFGSWFANPMIQMPSLLQPTRNSTLEQNYEVWKENYLGGLAKNRLYQVARNWTGAGSTIDFELLSQLIFKMDAVLEPGGGIYFFNLHDFRWDPRIFTVLRSDRHTKGAFVHFFYDSRFKQVRFFEQSVGRRWWVFVLHFQMLVADLKQTFLQPPPGIRKIVLTTDIAENIVTIGDIAYVIDTGLIMKEICLQAKLLTPPGEDIGFCFKSLPRLPNPLALEQSIRGLNVIDAVDESGYLTELGSHICALPLPPRYSKMVLVSIALKCVDPVLTIACILACENPFRIPTTAKERKEAQVARKKFSADSLSDHMVLLRAFQFWQKARFEGWEQSFCRKNYISAAVFDIVTTVRTQLLGQLRASGFVKARGSGDIRDLNTYSENWAVVKAALVAGMYDNLAHTDPESGNLIVAESSYKSSAEGETESHNMVHPSPLSVLTTNPVDSSPVDLKKLPPHWLVYDRLIGHCCLKKDGKSRDNYDRQGKNYNLKRTKGRGKMSEGLKRKLLHCVTVVSPFTTALVAGPIRSAIICTSSKDNVYDSRQADENVLGKETGRGKAGFPTQLEIDCTANNPNKRAPYFEAIVKPGSGDKPTQLQETSSGKHQALNGKLKRKPTVTLRFDGANGILVFDCEVEVARLLSDLRQKWCSLLLRRLRNPGKPCQQQDEAILSTIVAVLSAEEQVLGLRQPTGVGARPRPMATELCNQNDTNTSATAPGNTHVLTTENRPGNTIVHANLMPMLETCLSTNRFSRGEREGRIVRNFSEGDGDGNSPDQLHCNSADLVMTKCRAKMWGDGITDPFTQARIENQKNRWDSCCGTTNLVQTGNKMGPTSRDGTETHTLTTSGPSTNNAIFGNPGLIISNIPFESLQPLG</sequence>
<dbReference type="SMART" id="SM00248">
    <property type="entry name" value="ANK"/>
    <property type="match status" value="2"/>
</dbReference>
<dbReference type="InterPro" id="IPR007502">
    <property type="entry name" value="Helicase-assoc_dom"/>
</dbReference>
<dbReference type="InterPro" id="IPR048333">
    <property type="entry name" value="HA2_WH"/>
</dbReference>
<dbReference type="Pfam" id="PF04408">
    <property type="entry name" value="WHD_HA2"/>
    <property type="match status" value="1"/>
</dbReference>
<dbReference type="SMART" id="SM00487">
    <property type="entry name" value="DEXDc"/>
    <property type="match status" value="1"/>
</dbReference>
<dbReference type="InterPro" id="IPR027417">
    <property type="entry name" value="P-loop_NTPase"/>
</dbReference>
<dbReference type="Gene3D" id="3.40.50.300">
    <property type="entry name" value="P-loop containing nucleotide triphosphate hydrolases"/>
    <property type="match status" value="2"/>
</dbReference>
<dbReference type="InterPro" id="IPR059023">
    <property type="entry name" value="RNA_hel_CTD"/>
</dbReference>
<evidence type="ECO:0000256" key="1">
    <source>
        <dbReference type="ARBA" id="ARBA00022741"/>
    </source>
</evidence>
<dbReference type="STRING" id="53468.A0A158QTE7"/>
<dbReference type="Pfam" id="PF26026">
    <property type="entry name" value="RNA_hel_CTD"/>
    <property type="match status" value="1"/>
</dbReference>
<keyword evidence="4" id="KW-0067">ATP-binding</keyword>
<keyword evidence="3" id="KW-0347">Helicase</keyword>
<accession>A0A158QTE7</accession>
<proteinExistence type="predicted"/>
<keyword evidence="1" id="KW-0547">Nucleotide-binding</keyword>
<feature type="non-terminal residue" evidence="8">
    <location>
        <position position="1"/>
    </location>
</feature>
<keyword evidence="5" id="KW-0040">ANK repeat</keyword>
<dbReference type="Gene3D" id="1.20.120.1080">
    <property type="match status" value="1"/>
</dbReference>
<evidence type="ECO:0000313" key="9">
    <source>
        <dbReference type="Proteomes" id="UP000267029"/>
    </source>
</evidence>
<evidence type="ECO:0000313" key="8">
    <source>
        <dbReference type="EMBL" id="VDD76818.1"/>
    </source>
</evidence>
<dbReference type="PANTHER" id="PTHR18934:SF213">
    <property type="entry name" value="3'-5' RNA HELICASE YTHDC2"/>
    <property type="match status" value="1"/>
</dbReference>
<dbReference type="GO" id="GO:0004386">
    <property type="term" value="F:helicase activity"/>
    <property type="evidence" value="ECO:0007669"/>
    <property type="project" value="TreeGrafter"/>
</dbReference>
<dbReference type="EMBL" id="UXSR01000518">
    <property type="protein sequence ID" value="VDD76818.1"/>
    <property type="molecule type" value="Genomic_DNA"/>
</dbReference>
<dbReference type="GO" id="GO:0005524">
    <property type="term" value="F:ATP binding"/>
    <property type="evidence" value="ECO:0007669"/>
    <property type="project" value="UniProtKB-KW"/>
</dbReference>
<dbReference type="PROSITE" id="PS51192">
    <property type="entry name" value="HELICASE_ATP_BIND_1"/>
    <property type="match status" value="1"/>
</dbReference>
<evidence type="ECO:0000256" key="3">
    <source>
        <dbReference type="ARBA" id="ARBA00022806"/>
    </source>
</evidence>
<dbReference type="InterPro" id="IPR014001">
    <property type="entry name" value="Helicase_ATP-bd"/>
</dbReference>
<feature type="region of interest" description="Disordered" evidence="6">
    <location>
        <begin position="998"/>
        <end position="1020"/>
    </location>
</feature>
<dbReference type="CDD" id="cd17917">
    <property type="entry name" value="DEXHc_RHA-like"/>
    <property type="match status" value="1"/>
</dbReference>
<feature type="region of interest" description="Disordered" evidence="6">
    <location>
        <begin position="1236"/>
        <end position="1261"/>
    </location>
</feature>
<feature type="domain" description="Helicase ATP-binding" evidence="7">
    <location>
        <begin position="57"/>
        <end position="227"/>
    </location>
</feature>
<dbReference type="PROSITE" id="PS50297">
    <property type="entry name" value="ANK_REP_REGION"/>
    <property type="match status" value="1"/>
</dbReference>
<keyword evidence="9" id="KW-1185">Reference proteome</keyword>
<feature type="compositionally biased region" description="Polar residues" evidence="6">
    <location>
        <begin position="1003"/>
        <end position="1014"/>
    </location>
</feature>
<dbReference type="InterPro" id="IPR036770">
    <property type="entry name" value="Ankyrin_rpt-contain_sf"/>
</dbReference>
<dbReference type="PANTHER" id="PTHR18934">
    <property type="entry name" value="ATP-DEPENDENT RNA HELICASE"/>
    <property type="match status" value="1"/>
</dbReference>
<evidence type="ECO:0000256" key="4">
    <source>
        <dbReference type="ARBA" id="ARBA00022840"/>
    </source>
</evidence>
<name>A0A158QTE7_MESCO</name>
<organism evidence="8 9">
    <name type="scientific">Mesocestoides corti</name>
    <name type="common">Flatworm</name>
    <dbReference type="NCBI Taxonomy" id="53468"/>
    <lineage>
        <taxon>Eukaryota</taxon>
        <taxon>Metazoa</taxon>
        <taxon>Spiralia</taxon>
        <taxon>Lophotrochozoa</taxon>
        <taxon>Platyhelminthes</taxon>
        <taxon>Cestoda</taxon>
        <taxon>Eucestoda</taxon>
        <taxon>Cyclophyllidea</taxon>
        <taxon>Mesocestoididae</taxon>
        <taxon>Mesocestoides</taxon>
    </lineage>
</organism>
<dbReference type="Proteomes" id="UP000267029">
    <property type="component" value="Unassembled WGS sequence"/>
</dbReference>
<keyword evidence="2" id="KW-0378">Hydrolase</keyword>
<reference evidence="8 9" key="1">
    <citation type="submission" date="2018-10" db="EMBL/GenBank/DDBJ databases">
        <authorList>
            <consortium name="Pathogen Informatics"/>
        </authorList>
    </citation>
    <scope>NUCLEOTIDE SEQUENCE [LARGE SCALE GENOMIC DNA]</scope>
</reference>
<dbReference type="GO" id="GO:0003723">
    <property type="term" value="F:RNA binding"/>
    <property type="evidence" value="ECO:0007669"/>
    <property type="project" value="TreeGrafter"/>
</dbReference>
<dbReference type="Pfam" id="PF00023">
    <property type="entry name" value="Ank"/>
    <property type="match status" value="1"/>
</dbReference>
<dbReference type="Gene3D" id="1.25.40.20">
    <property type="entry name" value="Ankyrin repeat-containing domain"/>
    <property type="match status" value="1"/>
</dbReference>
<evidence type="ECO:0000256" key="2">
    <source>
        <dbReference type="ARBA" id="ARBA00022801"/>
    </source>
</evidence>
<dbReference type="SUPFAM" id="SSF52540">
    <property type="entry name" value="P-loop containing nucleoside triphosphate hydrolases"/>
    <property type="match status" value="2"/>
</dbReference>
<feature type="repeat" description="ANK" evidence="5">
    <location>
        <begin position="316"/>
        <end position="343"/>
    </location>
</feature>
<dbReference type="Pfam" id="PF21010">
    <property type="entry name" value="HA2_C"/>
    <property type="match status" value="1"/>
</dbReference>
<dbReference type="SMART" id="SM00847">
    <property type="entry name" value="HA2"/>
    <property type="match status" value="1"/>
</dbReference>
<protein>
    <recommendedName>
        <fullName evidence="7">Helicase ATP-binding domain-containing protein</fullName>
    </recommendedName>
</protein>
<evidence type="ECO:0000256" key="5">
    <source>
        <dbReference type="PROSITE-ProRule" id="PRU00023"/>
    </source>
</evidence>
<feature type="compositionally biased region" description="Polar residues" evidence="6">
    <location>
        <begin position="1250"/>
        <end position="1261"/>
    </location>
</feature>
<dbReference type="OrthoDB" id="6103986at2759"/>
<dbReference type="PROSITE" id="PS50088">
    <property type="entry name" value="ANK_REPEAT"/>
    <property type="match status" value="1"/>
</dbReference>
<dbReference type="SUPFAM" id="SSF48403">
    <property type="entry name" value="Ankyrin repeat"/>
    <property type="match status" value="1"/>
</dbReference>